<dbReference type="AlphaFoldDB" id="A0AAV1DYW3"/>
<sequence length="553" mass="60937">MTEQKNIIDPRTGFCPETKIYHSLRPPVTLPPASQPLSIAEYTLSLLQSTISAPDSTTNLATPFLIDAATGEHLTYATLLTQIRSLSVSIQSQFPSIAKNDVAFILAPPSLHIPVLYLSLLSLGITVSPANPLSTNAELAHLLRLCKPSVIFTALSISSKLPPSFQSKTILIDSPQFLSMITGGNENWGKNYTSGVVVNQNDSAAILYSSGTTGKVKGVEVSHRNLIAVVAGMYYNRYVREGEESTHPVSLFPLPLFHVFGFFMLIRGAAAGETLILMKRFDFVDMLKAVEKYKVTYMPVSPPLVVAMAKSDLVDKYDLSSLKLLGSGGAPLGREATEKFLARFPHMEIFQGYGMTETGGAATRMLGADEAKRFGSVGRLTENIEAKIVDPDTKEALPPGQRGELWLRGPIVMKGYVGDPQATAETMDPEGWLKTGDLCYFDSDGFLFIVDRLKELIKYKAYQVPPAELEHLLQAHPDVADVAVIPYPDEEAGQIPMAYIVRKPGRSVTEAQIMEFTAKQVFYIVKDLLFLRNNRLMWIFYMVFDSNSPFFSK</sequence>
<evidence type="ECO:0000256" key="2">
    <source>
        <dbReference type="ARBA" id="ARBA00006432"/>
    </source>
</evidence>
<dbReference type="Gene3D" id="3.30.300.30">
    <property type="match status" value="1"/>
</dbReference>
<evidence type="ECO:0000256" key="3">
    <source>
        <dbReference type="ARBA" id="ARBA00022598"/>
    </source>
</evidence>
<dbReference type="Pfam" id="PF13193">
    <property type="entry name" value="AMP-binding_C"/>
    <property type="match status" value="1"/>
</dbReference>
<proteinExistence type="inferred from homology"/>
<comment type="similarity">
    <text evidence="2">Belongs to the ATP-dependent AMP-binding enzyme family.</text>
</comment>
<comment type="pathway">
    <text evidence="1">Phytoalexin biosynthesis; 3,4',5-trihydroxystilbene biosynthesis; 3,4',5-trihydroxystilbene from trans-4-coumarate: step 1/2.</text>
</comment>
<dbReference type="GO" id="GO:0016405">
    <property type="term" value="F:CoA-ligase activity"/>
    <property type="evidence" value="ECO:0007669"/>
    <property type="project" value="TreeGrafter"/>
</dbReference>
<dbReference type="InterPro" id="IPR020845">
    <property type="entry name" value="AMP-binding_CS"/>
</dbReference>
<name>A0AAV1DYW3_OLDCO</name>
<keyword evidence="4" id="KW-0587">Phenylpropanoid metabolism</keyword>
<feature type="domain" description="AMP-dependent synthetase/ligase" evidence="5">
    <location>
        <begin position="63"/>
        <end position="416"/>
    </location>
</feature>
<dbReference type="InterPro" id="IPR045851">
    <property type="entry name" value="AMP-bd_C_sf"/>
</dbReference>
<evidence type="ECO:0000313" key="7">
    <source>
        <dbReference type="EMBL" id="CAI9113100.1"/>
    </source>
</evidence>
<evidence type="ECO:0000256" key="1">
    <source>
        <dbReference type="ARBA" id="ARBA00004930"/>
    </source>
</evidence>
<dbReference type="PANTHER" id="PTHR24096:SF251">
    <property type="entry name" value="4-COUMARATE--COA LIGASE-LIKE 9"/>
    <property type="match status" value="1"/>
</dbReference>
<accession>A0AAV1DYW3</accession>
<evidence type="ECO:0000256" key="4">
    <source>
        <dbReference type="ARBA" id="ARBA00023051"/>
    </source>
</evidence>
<keyword evidence="3" id="KW-0436">Ligase</keyword>
<reference evidence="7" key="1">
    <citation type="submission" date="2023-03" db="EMBL/GenBank/DDBJ databases">
        <authorList>
            <person name="Julca I."/>
        </authorList>
    </citation>
    <scope>NUCLEOTIDE SEQUENCE</scope>
</reference>
<keyword evidence="8" id="KW-1185">Reference proteome</keyword>
<dbReference type="Gene3D" id="3.40.50.12780">
    <property type="entry name" value="N-terminal domain of ligase-like"/>
    <property type="match status" value="1"/>
</dbReference>
<dbReference type="SUPFAM" id="SSF56801">
    <property type="entry name" value="Acetyl-CoA synthetase-like"/>
    <property type="match status" value="1"/>
</dbReference>
<protein>
    <submittedName>
        <fullName evidence="7">OLC1v1013639C1</fullName>
    </submittedName>
</protein>
<evidence type="ECO:0000259" key="5">
    <source>
        <dbReference type="Pfam" id="PF00501"/>
    </source>
</evidence>
<evidence type="ECO:0000313" key="8">
    <source>
        <dbReference type="Proteomes" id="UP001161247"/>
    </source>
</evidence>
<dbReference type="EMBL" id="OX459124">
    <property type="protein sequence ID" value="CAI9113100.1"/>
    <property type="molecule type" value="Genomic_DNA"/>
</dbReference>
<dbReference type="CDD" id="cd05904">
    <property type="entry name" value="4CL"/>
    <property type="match status" value="1"/>
</dbReference>
<dbReference type="InterPro" id="IPR042099">
    <property type="entry name" value="ANL_N_sf"/>
</dbReference>
<dbReference type="Proteomes" id="UP001161247">
    <property type="component" value="Chromosome 7"/>
</dbReference>
<dbReference type="GO" id="GO:0009698">
    <property type="term" value="P:phenylpropanoid metabolic process"/>
    <property type="evidence" value="ECO:0007669"/>
    <property type="project" value="UniProtKB-KW"/>
</dbReference>
<feature type="domain" description="AMP-binding enzyme C-terminal" evidence="6">
    <location>
        <begin position="468"/>
        <end position="520"/>
    </location>
</feature>
<dbReference type="PROSITE" id="PS00455">
    <property type="entry name" value="AMP_BINDING"/>
    <property type="match status" value="1"/>
</dbReference>
<dbReference type="PANTHER" id="PTHR24096">
    <property type="entry name" value="LONG-CHAIN-FATTY-ACID--COA LIGASE"/>
    <property type="match status" value="1"/>
</dbReference>
<dbReference type="InterPro" id="IPR000873">
    <property type="entry name" value="AMP-dep_synth/lig_dom"/>
</dbReference>
<gene>
    <name evidence="7" type="ORF">OLC1_LOCUS20166</name>
</gene>
<evidence type="ECO:0000259" key="6">
    <source>
        <dbReference type="Pfam" id="PF13193"/>
    </source>
</evidence>
<organism evidence="7 8">
    <name type="scientific">Oldenlandia corymbosa var. corymbosa</name>
    <dbReference type="NCBI Taxonomy" id="529605"/>
    <lineage>
        <taxon>Eukaryota</taxon>
        <taxon>Viridiplantae</taxon>
        <taxon>Streptophyta</taxon>
        <taxon>Embryophyta</taxon>
        <taxon>Tracheophyta</taxon>
        <taxon>Spermatophyta</taxon>
        <taxon>Magnoliopsida</taxon>
        <taxon>eudicotyledons</taxon>
        <taxon>Gunneridae</taxon>
        <taxon>Pentapetalae</taxon>
        <taxon>asterids</taxon>
        <taxon>lamiids</taxon>
        <taxon>Gentianales</taxon>
        <taxon>Rubiaceae</taxon>
        <taxon>Rubioideae</taxon>
        <taxon>Spermacoceae</taxon>
        <taxon>Hedyotis-Oldenlandia complex</taxon>
        <taxon>Oldenlandia</taxon>
    </lineage>
</organism>
<dbReference type="InterPro" id="IPR025110">
    <property type="entry name" value="AMP-bd_C"/>
</dbReference>
<dbReference type="Pfam" id="PF00501">
    <property type="entry name" value="AMP-binding"/>
    <property type="match status" value="1"/>
</dbReference>